<dbReference type="PANTHER" id="PTHR42951">
    <property type="entry name" value="METALLO-BETA-LACTAMASE DOMAIN-CONTAINING"/>
    <property type="match status" value="1"/>
</dbReference>
<dbReference type="InterPro" id="IPR036866">
    <property type="entry name" value="RibonucZ/Hydroxyglut_hydro"/>
</dbReference>
<evidence type="ECO:0000313" key="2">
    <source>
        <dbReference type="EMBL" id="RPE05856.1"/>
    </source>
</evidence>
<keyword evidence="3" id="KW-1185">Reference proteome</keyword>
<dbReference type="Proteomes" id="UP000278351">
    <property type="component" value="Unassembled WGS sequence"/>
</dbReference>
<dbReference type="AlphaFoldDB" id="A0A3N4PCA4"/>
<organism evidence="2 3">
    <name type="scientific">Chitinophaga lutea</name>
    <dbReference type="NCBI Taxonomy" id="2488634"/>
    <lineage>
        <taxon>Bacteria</taxon>
        <taxon>Pseudomonadati</taxon>
        <taxon>Bacteroidota</taxon>
        <taxon>Chitinophagia</taxon>
        <taxon>Chitinophagales</taxon>
        <taxon>Chitinophagaceae</taxon>
        <taxon>Chitinophaga</taxon>
    </lineage>
</organism>
<comment type="caution">
    <text evidence="2">The sequence shown here is derived from an EMBL/GenBank/DDBJ whole genome shotgun (WGS) entry which is preliminary data.</text>
</comment>
<dbReference type="GO" id="GO:0016787">
    <property type="term" value="F:hydrolase activity"/>
    <property type="evidence" value="ECO:0007669"/>
    <property type="project" value="UniProtKB-KW"/>
</dbReference>
<dbReference type="RefSeq" id="WP_123849509.1">
    <property type="nucleotide sequence ID" value="NZ_RPDH01000003.1"/>
</dbReference>
<evidence type="ECO:0000313" key="3">
    <source>
        <dbReference type="Proteomes" id="UP000278351"/>
    </source>
</evidence>
<dbReference type="PANTHER" id="PTHR42951:SF17">
    <property type="entry name" value="METALLO-BETA-LACTAMASE DOMAIN-CONTAINING PROTEIN"/>
    <property type="match status" value="1"/>
</dbReference>
<dbReference type="CDD" id="cd07721">
    <property type="entry name" value="yflN-like_MBL-fold"/>
    <property type="match status" value="1"/>
</dbReference>
<keyword evidence="2" id="KW-0378">Hydrolase</keyword>
<dbReference type="InterPro" id="IPR050855">
    <property type="entry name" value="NDM-1-like"/>
</dbReference>
<feature type="domain" description="Metallo-beta-lactamase" evidence="1">
    <location>
        <begin position="17"/>
        <end position="214"/>
    </location>
</feature>
<dbReference type="Pfam" id="PF00753">
    <property type="entry name" value="Lactamase_B"/>
    <property type="match status" value="1"/>
</dbReference>
<proteinExistence type="predicted"/>
<protein>
    <submittedName>
        <fullName evidence="2">MBL fold metallo-hydrolase</fullName>
    </submittedName>
</protein>
<dbReference type="SUPFAM" id="SSF56281">
    <property type="entry name" value="Metallo-hydrolase/oxidoreductase"/>
    <property type="match status" value="1"/>
</dbReference>
<reference evidence="2 3" key="1">
    <citation type="submission" date="2018-11" db="EMBL/GenBank/DDBJ databases">
        <title>Chitinophaga lutea sp.nov., isolate from arsenic contaminated soil.</title>
        <authorList>
            <person name="Zong Y."/>
        </authorList>
    </citation>
    <scope>NUCLEOTIDE SEQUENCE [LARGE SCALE GENOMIC DNA]</scope>
    <source>
        <strain evidence="2 3">ZY74</strain>
    </source>
</reference>
<dbReference type="OrthoDB" id="9802248at2"/>
<dbReference type="Gene3D" id="3.60.15.10">
    <property type="entry name" value="Ribonuclease Z/Hydroxyacylglutathione hydrolase-like"/>
    <property type="match status" value="1"/>
</dbReference>
<sequence>MKIRRITANVYELPLGMVNAFIVEDDALTLIDTGAPGSTGKILAAVREIGRAPEDIQHILLTHAHPDHAGSVAELKRATPAKVWMHAAEAPHLAEGFIPKPPEPVFTSFLNKTLYNLFVKKASSEIPPANADELMEDGDWLPMAGGMHVIHIPGHSPGQLAFFLPGQKNVMFAADAADNMFGLSYACFYENLVEARHSLERLATFDFDIACFGHGRSILSNAAARFRKRFIHPAAHTAKDQQQWIAVEKEAIVRLQEPGEKL</sequence>
<name>A0A3N4PCA4_9BACT</name>
<dbReference type="SMART" id="SM00849">
    <property type="entry name" value="Lactamase_B"/>
    <property type="match status" value="1"/>
</dbReference>
<dbReference type="InterPro" id="IPR001279">
    <property type="entry name" value="Metallo-B-lactamas"/>
</dbReference>
<accession>A0A3N4PCA4</accession>
<evidence type="ECO:0000259" key="1">
    <source>
        <dbReference type="SMART" id="SM00849"/>
    </source>
</evidence>
<dbReference type="EMBL" id="RPDH01000003">
    <property type="protein sequence ID" value="RPE05856.1"/>
    <property type="molecule type" value="Genomic_DNA"/>
</dbReference>
<gene>
    <name evidence="2" type="ORF">EGT74_26200</name>
</gene>